<evidence type="ECO:0000259" key="9">
    <source>
        <dbReference type="PROSITE" id="PS50157"/>
    </source>
</evidence>
<dbReference type="Gene3D" id="2.60.120.20">
    <property type="match status" value="1"/>
</dbReference>
<dbReference type="InterPro" id="IPR013087">
    <property type="entry name" value="Znf_C2H2_type"/>
</dbReference>
<dbReference type="EMBL" id="MN661096">
    <property type="protein sequence ID" value="QHA33877.1"/>
    <property type="molecule type" value="Genomic_RNA"/>
</dbReference>
<accession>A0A6B9KU72</accession>
<dbReference type="SUPFAM" id="SSF88633">
    <property type="entry name" value="Positive stranded ssRNA viruses"/>
    <property type="match status" value="1"/>
</dbReference>
<evidence type="ECO:0000313" key="10">
    <source>
        <dbReference type="EMBL" id="QHA33877.1"/>
    </source>
</evidence>
<dbReference type="PROSITE" id="PS00028">
    <property type="entry name" value="ZINC_FINGER_C2H2_1"/>
    <property type="match status" value="1"/>
</dbReference>
<feature type="compositionally biased region" description="Polar residues" evidence="8">
    <location>
        <begin position="30"/>
        <end position="41"/>
    </location>
</feature>
<evidence type="ECO:0000256" key="4">
    <source>
        <dbReference type="ARBA" id="ARBA00022561"/>
    </source>
</evidence>
<dbReference type="GO" id="GO:0008270">
    <property type="term" value="F:zinc ion binding"/>
    <property type="evidence" value="ECO:0007669"/>
    <property type="project" value="UniProtKB-KW"/>
</dbReference>
<reference evidence="10" key="1">
    <citation type="submission" date="2019-10" db="EMBL/GenBank/DDBJ databases">
        <authorList>
            <person name="Nitsche A."/>
            <person name="Hankeln T."/>
            <person name="Acosta O."/>
            <person name="Velez I.D."/>
            <person name="Schiemann D.J."/>
        </authorList>
    </citation>
    <scope>NUCLEOTIDE SEQUENCE</scope>
    <source>
        <strain evidence="10">Ps 1758-7</strain>
    </source>
</reference>
<feature type="domain" description="C2H2-type" evidence="9">
    <location>
        <begin position="14"/>
        <end position="37"/>
    </location>
</feature>
<dbReference type="InterPro" id="IPR029053">
    <property type="entry name" value="Viral_coat"/>
</dbReference>
<comment type="similarity">
    <text evidence="2">Belongs to the icosahedral plant coat protein family.</text>
</comment>
<keyword evidence="6" id="KW-1142">T=3 icosahedral capsid protein</keyword>
<keyword evidence="7" id="KW-0862">Zinc</keyword>
<name>A0A6B9KU72_9VIRU</name>
<dbReference type="InterPro" id="IPR000937">
    <property type="entry name" value="Capsid_prot_S-dom_vir"/>
</dbReference>
<proteinExistence type="inferred from homology"/>
<dbReference type="Pfam" id="PF00729">
    <property type="entry name" value="Viral_coat"/>
    <property type="match status" value="1"/>
</dbReference>
<feature type="region of interest" description="Disordered" evidence="8">
    <location>
        <begin position="30"/>
        <end position="58"/>
    </location>
</feature>
<keyword evidence="5" id="KW-0946">Virion</keyword>
<organism evidence="10">
    <name type="scientific">Atrato Sobemo-like virus 4</name>
    <dbReference type="NCBI Taxonomy" id="2689350"/>
    <lineage>
        <taxon>Viruses</taxon>
        <taxon>Riboviria</taxon>
        <taxon>Orthornavirae</taxon>
        <taxon>Pisuviricota</taxon>
        <taxon>Pisoniviricetes</taxon>
        <taxon>Sobelivirales</taxon>
        <taxon>Solemoviridae</taxon>
    </lineage>
</organism>
<evidence type="ECO:0000256" key="2">
    <source>
        <dbReference type="ARBA" id="ARBA00007446"/>
    </source>
</evidence>
<dbReference type="Gene3D" id="3.30.160.60">
    <property type="entry name" value="Classic Zinc Finger"/>
    <property type="match status" value="1"/>
</dbReference>
<dbReference type="SMART" id="SM00355">
    <property type="entry name" value="ZnF_C2H2"/>
    <property type="match status" value="1"/>
</dbReference>
<keyword evidence="4 10" id="KW-0167">Capsid protein</keyword>
<evidence type="ECO:0000256" key="5">
    <source>
        <dbReference type="ARBA" id="ARBA00022844"/>
    </source>
</evidence>
<keyword evidence="7" id="KW-0863">Zinc-finger</keyword>
<dbReference type="GO" id="GO:0005198">
    <property type="term" value="F:structural molecule activity"/>
    <property type="evidence" value="ECO:0007669"/>
    <property type="project" value="InterPro"/>
</dbReference>
<evidence type="ECO:0000256" key="7">
    <source>
        <dbReference type="PROSITE-ProRule" id="PRU00042"/>
    </source>
</evidence>
<evidence type="ECO:0000256" key="8">
    <source>
        <dbReference type="SAM" id="MobiDB-lite"/>
    </source>
</evidence>
<dbReference type="Pfam" id="PF13912">
    <property type="entry name" value="zf-C2H2_6"/>
    <property type="match status" value="1"/>
</dbReference>
<comment type="subcellular location">
    <subcellularLocation>
        <location evidence="1">Virion</location>
    </subcellularLocation>
</comment>
<evidence type="ECO:0000256" key="6">
    <source>
        <dbReference type="ARBA" id="ARBA00023060"/>
    </source>
</evidence>
<keyword evidence="7" id="KW-0479">Metal-binding</keyword>
<evidence type="ECO:0000256" key="3">
    <source>
        <dbReference type="ARBA" id="ARBA00018091"/>
    </source>
</evidence>
<sequence length="226" mass="25247">MEVRESSFQRHTMVKCNQCNRQFKTQAALNQHRQASHQPAANPSRRRAPTQRVRPAAPVDRTGELVLARSELLFSIEPEANVSEFKKATKLLPSGTSLTWLNKLAESFDQIEWLSASLVWKPAVGTTFNGSVICGVDWNAGATDAARTTAQACMPHFDTPIWQQARMSLPAQRLQSRKAYILKAENAVDQAPGVILVNVKFDQKTAKQFLGDLWLDYRVRLMGPSA</sequence>
<dbReference type="PROSITE" id="PS50157">
    <property type="entry name" value="ZINC_FINGER_C2H2_2"/>
    <property type="match status" value="1"/>
</dbReference>
<dbReference type="GO" id="GO:0039617">
    <property type="term" value="C:T=3 icosahedral viral capsid"/>
    <property type="evidence" value="ECO:0007669"/>
    <property type="project" value="UniProtKB-KW"/>
</dbReference>
<protein>
    <recommendedName>
        <fullName evidence="3">Capsid protein</fullName>
    </recommendedName>
</protein>
<evidence type="ECO:0000256" key="1">
    <source>
        <dbReference type="ARBA" id="ARBA00004328"/>
    </source>
</evidence>